<reference evidence="3 4" key="1">
    <citation type="submission" date="2018-11" db="EMBL/GenBank/DDBJ databases">
        <authorList>
            <consortium name="Pathogen Informatics"/>
        </authorList>
    </citation>
    <scope>NUCLEOTIDE SEQUENCE [LARGE SCALE GENOMIC DNA]</scope>
    <source>
        <strain>Denwood</strain>
        <strain evidence="4">Zambia</strain>
    </source>
</reference>
<dbReference type="Gene3D" id="3.40.50.1820">
    <property type="entry name" value="alpha/beta hydrolase"/>
    <property type="match status" value="1"/>
</dbReference>
<dbReference type="AlphaFoldDB" id="A0A3P8FE80"/>
<keyword evidence="2" id="KW-1133">Transmembrane helix</keyword>
<accession>A0A3P8FE80</accession>
<dbReference type="EMBL" id="UZAL01038882">
    <property type="protein sequence ID" value="VDP74472.1"/>
    <property type="molecule type" value="Genomic_DNA"/>
</dbReference>
<name>A0A3P8FE80_9TREM</name>
<comment type="similarity">
    <text evidence="1">Belongs to the NDRG family.</text>
</comment>
<keyword evidence="4" id="KW-1185">Reference proteome</keyword>
<dbReference type="Proteomes" id="UP000269396">
    <property type="component" value="Unassembled WGS sequence"/>
</dbReference>
<keyword evidence="2" id="KW-0812">Transmembrane</keyword>
<organism evidence="3 4">
    <name type="scientific">Schistosoma mattheei</name>
    <dbReference type="NCBI Taxonomy" id="31246"/>
    <lineage>
        <taxon>Eukaryota</taxon>
        <taxon>Metazoa</taxon>
        <taxon>Spiralia</taxon>
        <taxon>Lophotrochozoa</taxon>
        <taxon>Platyhelminthes</taxon>
        <taxon>Trematoda</taxon>
        <taxon>Digenea</taxon>
        <taxon>Strigeidida</taxon>
        <taxon>Schistosomatoidea</taxon>
        <taxon>Schistosomatidae</taxon>
        <taxon>Schistosoma</taxon>
    </lineage>
</organism>
<dbReference type="InterPro" id="IPR004142">
    <property type="entry name" value="NDRG"/>
</dbReference>
<protein>
    <submittedName>
        <fullName evidence="3">Uncharacterized protein</fullName>
    </submittedName>
</protein>
<evidence type="ECO:0000256" key="2">
    <source>
        <dbReference type="SAM" id="Phobius"/>
    </source>
</evidence>
<dbReference type="PANTHER" id="PTHR11034">
    <property type="entry name" value="N-MYC DOWNSTREAM REGULATED"/>
    <property type="match status" value="1"/>
</dbReference>
<evidence type="ECO:0000313" key="4">
    <source>
        <dbReference type="Proteomes" id="UP000269396"/>
    </source>
</evidence>
<feature type="transmembrane region" description="Helical" evidence="2">
    <location>
        <begin position="170"/>
        <end position="187"/>
    </location>
</feature>
<dbReference type="Pfam" id="PF03096">
    <property type="entry name" value="Ndr"/>
    <property type="match status" value="1"/>
</dbReference>
<dbReference type="InterPro" id="IPR029058">
    <property type="entry name" value="AB_hydrolase_fold"/>
</dbReference>
<sequence>MGLFLINPNASTHGYYQWFRNVWSDLPALERGVLTDNLMSQLEAHWFGFGLVENADVANFYESLTRSLNPANLAGYIRSYVDRTPLPLVRPILGPPMPDAQTNPNEEPTVILTEVCLVTGDRAVELSRALADMNGRMDPKRTQFLMVIKFIYFNSIYIICFHQSCWTKYIIINLIYWELGGFFLILFS</sequence>
<evidence type="ECO:0000256" key="1">
    <source>
        <dbReference type="ARBA" id="ARBA00005598"/>
    </source>
</evidence>
<feature type="transmembrane region" description="Helical" evidence="2">
    <location>
        <begin position="144"/>
        <end position="164"/>
    </location>
</feature>
<gene>
    <name evidence="3" type="ORF">SMTD_LOCUS17532</name>
</gene>
<proteinExistence type="inferred from homology"/>
<keyword evidence="2" id="KW-0472">Membrane</keyword>
<evidence type="ECO:0000313" key="3">
    <source>
        <dbReference type="EMBL" id="VDP74472.1"/>
    </source>
</evidence>